<keyword evidence="2" id="KW-1185">Reference proteome</keyword>
<gene>
    <name evidence="1" type="ORF">BS47DRAFT_447285</name>
</gene>
<dbReference type="Proteomes" id="UP000886523">
    <property type="component" value="Unassembled WGS sequence"/>
</dbReference>
<comment type="caution">
    <text evidence="1">The sequence shown here is derived from an EMBL/GenBank/DDBJ whole genome shotgun (WGS) entry which is preliminary data.</text>
</comment>
<sequence length="146" mass="15643">MSNLQWDIARVREHIHIVAVPPFRMLAPLANGTTVPCAPPSMTPVAPCTIGDGSSPIDQPLLAAPKPPFDATADPFASAIPKPALVAVTCPPFFAVAVADSCQQFQSRGSETKEVITYYGRNGTILKRSPMSAKRLFKLVFQLLIA</sequence>
<protein>
    <submittedName>
        <fullName evidence="1">Uncharacterized protein</fullName>
    </submittedName>
</protein>
<proteinExistence type="predicted"/>
<name>A0A9P6B505_9AGAM</name>
<accession>A0A9P6B505</accession>
<reference evidence="1" key="1">
    <citation type="journal article" date="2020" name="Nat. Commun.">
        <title>Large-scale genome sequencing of mycorrhizal fungi provides insights into the early evolution of symbiotic traits.</title>
        <authorList>
            <person name="Miyauchi S."/>
            <person name="Kiss E."/>
            <person name="Kuo A."/>
            <person name="Drula E."/>
            <person name="Kohler A."/>
            <person name="Sanchez-Garcia M."/>
            <person name="Morin E."/>
            <person name="Andreopoulos B."/>
            <person name="Barry K.W."/>
            <person name="Bonito G."/>
            <person name="Buee M."/>
            <person name="Carver A."/>
            <person name="Chen C."/>
            <person name="Cichocki N."/>
            <person name="Clum A."/>
            <person name="Culley D."/>
            <person name="Crous P.W."/>
            <person name="Fauchery L."/>
            <person name="Girlanda M."/>
            <person name="Hayes R.D."/>
            <person name="Keri Z."/>
            <person name="LaButti K."/>
            <person name="Lipzen A."/>
            <person name="Lombard V."/>
            <person name="Magnuson J."/>
            <person name="Maillard F."/>
            <person name="Murat C."/>
            <person name="Nolan M."/>
            <person name="Ohm R.A."/>
            <person name="Pangilinan J."/>
            <person name="Pereira M.F."/>
            <person name="Perotto S."/>
            <person name="Peter M."/>
            <person name="Pfister S."/>
            <person name="Riley R."/>
            <person name="Sitrit Y."/>
            <person name="Stielow J.B."/>
            <person name="Szollosi G."/>
            <person name="Zifcakova L."/>
            <person name="Stursova M."/>
            <person name="Spatafora J.W."/>
            <person name="Tedersoo L."/>
            <person name="Vaario L.M."/>
            <person name="Yamada A."/>
            <person name="Yan M."/>
            <person name="Wang P."/>
            <person name="Xu J."/>
            <person name="Bruns T."/>
            <person name="Baldrian P."/>
            <person name="Vilgalys R."/>
            <person name="Dunand C."/>
            <person name="Henrissat B."/>
            <person name="Grigoriev I.V."/>
            <person name="Hibbett D."/>
            <person name="Nagy L.G."/>
            <person name="Martin F.M."/>
        </authorList>
    </citation>
    <scope>NUCLEOTIDE SEQUENCE</scope>
    <source>
        <strain evidence="1">UP504</strain>
    </source>
</reference>
<organism evidence="1 2">
    <name type="scientific">Hydnum rufescens UP504</name>
    <dbReference type="NCBI Taxonomy" id="1448309"/>
    <lineage>
        <taxon>Eukaryota</taxon>
        <taxon>Fungi</taxon>
        <taxon>Dikarya</taxon>
        <taxon>Basidiomycota</taxon>
        <taxon>Agaricomycotina</taxon>
        <taxon>Agaricomycetes</taxon>
        <taxon>Cantharellales</taxon>
        <taxon>Hydnaceae</taxon>
        <taxon>Hydnum</taxon>
    </lineage>
</organism>
<evidence type="ECO:0000313" key="1">
    <source>
        <dbReference type="EMBL" id="KAF9517833.1"/>
    </source>
</evidence>
<evidence type="ECO:0000313" key="2">
    <source>
        <dbReference type="Proteomes" id="UP000886523"/>
    </source>
</evidence>
<dbReference type="AlphaFoldDB" id="A0A9P6B505"/>
<dbReference type="EMBL" id="MU128929">
    <property type="protein sequence ID" value="KAF9517833.1"/>
    <property type="molecule type" value="Genomic_DNA"/>
</dbReference>